<evidence type="ECO:0000256" key="11">
    <source>
        <dbReference type="ARBA" id="ARBA00023447"/>
    </source>
</evidence>
<keyword evidence="5 13" id="KW-0255">Endonuclease</keyword>
<comment type="cofactor">
    <cofactor evidence="13">
        <name>Mg(2+)</name>
        <dbReference type="ChEBI" id="CHEBI:18420"/>
    </cofactor>
    <text evidence="13">Binds 1 Mg(2+) ion per subunit.</text>
</comment>
<dbReference type="HAMAP" id="MF_00130">
    <property type="entry name" value="RecU"/>
    <property type="match status" value="1"/>
</dbReference>
<protein>
    <recommendedName>
        <fullName evidence="12 13">Holliday junction resolvase RecU</fullName>
        <ecNumber evidence="13">3.1.21.10</ecNumber>
    </recommendedName>
    <alternativeName>
        <fullName evidence="13">Recombination protein U homolog</fullName>
    </alternativeName>
</protein>
<evidence type="ECO:0000256" key="2">
    <source>
        <dbReference type="ARBA" id="ARBA00022490"/>
    </source>
</evidence>
<keyword evidence="3 13" id="KW-0540">Nuclease</keyword>
<dbReference type="Gene3D" id="3.40.1350.10">
    <property type="match status" value="1"/>
</dbReference>
<comment type="subcellular location">
    <subcellularLocation>
        <location evidence="1 13">Cytoplasm</location>
    </subcellularLocation>
</comment>
<organism evidence="14 15">
    <name type="scientific">Ureaplasma ceti</name>
    <dbReference type="NCBI Taxonomy" id="3119530"/>
    <lineage>
        <taxon>Bacteria</taxon>
        <taxon>Bacillati</taxon>
        <taxon>Mycoplasmatota</taxon>
        <taxon>Mycoplasmoidales</taxon>
        <taxon>Mycoplasmoidaceae</taxon>
        <taxon>Ureaplasma</taxon>
    </lineage>
</organism>
<keyword evidence="8 13" id="KW-0460">Magnesium</keyword>
<dbReference type="EMBL" id="BAABQM010000003">
    <property type="protein sequence ID" value="GAA5414734.1"/>
    <property type="molecule type" value="Genomic_DNA"/>
</dbReference>
<keyword evidence="10 13" id="KW-0234">DNA repair</keyword>
<feature type="site" description="Transition state stabilizer" evidence="13">
    <location>
        <position position="73"/>
    </location>
</feature>
<keyword evidence="2 13" id="KW-0963">Cytoplasm</keyword>
<keyword evidence="6 13" id="KW-0227">DNA damage</keyword>
<dbReference type="Proteomes" id="UP001449582">
    <property type="component" value="Unassembled WGS sequence"/>
</dbReference>
<comment type="function">
    <text evidence="13">Endonuclease that resolves Holliday junction intermediates in genetic recombination. Cleaves mobile four-strand junctions by introducing symmetrical nicks in paired strands. Promotes annealing of linear ssDNA with homologous dsDNA. Required for DNA repair, homologous recombination and chromosome segregation.</text>
</comment>
<evidence type="ECO:0000256" key="9">
    <source>
        <dbReference type="ARBA" id="ARBA00023172"/>
    </source>
</evidence>
<evidence type="ECO:0000256" key="6">
    <source>
        <dbReference type="ARBA" id="ARBA00022763"/>
    </source>
</evidence>
<comment type="catalytic activity">
    <reaction evidence="13">
        <text>Endonucleolytic cleavage at a junction such as a reciprocal single-stranded crossover between two homologous DNA duplexes (Holliday junction).</text>
        <dbReference type="EC" id="3.1.21.10"/>
    </reaction>
</comment>
<feature type="binding site" evidence="13">
    <location>
        <position position="89"/>
    </location>
    <ligand>
        <name>Mg(2+)</name>
        <dbReference type="ChEBI" id="CHEBI:18420"/>
    </ligand>
</feature>
<evidence type="ECO:0000256" key="12">
    <source>
        <dbReference type="ARBA" id="ARBA00029523"/>
    </source>
</evidence>
<dbReference type="InterPro" id="IPR004612">
    <property type="entry name" value="Resolv_RecU"/>
</dbReference>
<comment type="caution">
    <text evidence="13">Lacks conserved residue(s) required for the propagation of feature annotation.</text>
</comment>
<name>A0ABP9UDC3_9BACT</name>
<keyword evidence="4 13" id="KW-0479">Metal-binding</keyword>
<evidence type="ECO:0000256" key="4">
    <source>
        <dbReference type="ARBA" id="ARBA00022723"/>
    </source>
</evidence>
<sequence>MKISKNRGMYLETIINNSIKHYENHKIALFRKQPVPIRIRSVHNLEVTGYLESKCDVDYYGVYQGRFIALEAKQTSQDFFSYHQLLPHQIEYLQLVQHMQGLSYLIIFFQKTEHFYLVSFLRLWAVFQDNSHSKRIYETELKQISQPLELYFPGWLDFIKKIETV</sequence>
<evidence type="ECO:0000256" key="3">
    <source>
        <dbReference type="ARBA" id="ARBA00022722"/>
    </source>
</evidence>
<reference evidence="14" key="1">
    <citation type="submission" date="2024-02" db="EMBL/GenBank/DDBJ databases">
        <title>Draft genome sequence of new strains in genus Ureaplasma.</title>
        <authorList>
            <person name="Nakajima Y."/>
            <person name="Segawa T."/>
        </authorList>
    </citation>
    <scope>NUCLEOTIDE SEQUENCE [LARGE SCALE GENOMIC DNA]</scope>
    <source>
        <strain evidence="14">OM1</strain>
    </source>
</reference>
<evidence type="ECO:0000256" key="7">
    <source>
        <dbReference type="ARBA" id="ARBA00022801"/>
    </source>
</evidence>
<evidence type="ECO:0000313" key="14">
    <source>
        <dbReference type="EMBL" id="GAA5414734.1"/>
    </source>
</evidence>
<comment type="similarity">
    <text evidence="11 13">Belongs to the RecU family.</text>
</comment>
<dbReference type="EC" id="3.1.21.10" evidence="13"/>
<evidence type="ECO:0000256" key="5">
    <source>
        <dbReference type="ARBA" id="ARBA00022759"/>
    </source>
</evidence>
<gene>
    <name evidence="13 14" type="primary">recU</name>
    <name evidence="14" type="ORF">UREOM_4450</name>
</gene>
<feature type="binding site" evidence="13">
    <location>
        <position position="58"/>
    </location>
    <ligand>
        <name>Mg(2+)</name>
        <dbReference type="ChEBI" id="CHEBI:18420"/>
    </ligand>
</feature>
<evidence type="ECO:0000256" key="1">
    <source>
        <dbReference type="ARBA" id="ARBA00004496"/>
    </source>
</evidence>
<accession>A0ABP9UDC3</accession>
<comment type="caution">
    <text evidence="14">The sequence shown here is derived from an EMBL/GenBank/DDBJ whole genome shotgun (WGS) entry which is preliminary data.</text>
</comment>
<evidence type="ECO:0000256" key="13">
    <source>
        <dbReference type="HAMAP-Rule" id="MF_00130"/>
    </source>
</evidence>
<feature type="binding site" evidence="13">
    <location>
        <position position="71"/>
    </location>
    <ligand>
        <name>Mg(2+)</name>
        <dbReference type="ChEBI" id="CHEBI:18420"/>
    </ligand>
</feature>
<keyword evidence="9 13" id="KW-0233">DNA recombination</keyword>
<keyword evidence="7 13" id="KW-0378">Hydrolase</keyword>
<dbReference type="InterPro" id="IPR011856">
    <property type="entry name" value="tRNA_endonuc-like_dom_sf"/>
</dbReference>
<proteinExistence type="inferred from homology"/>
<dbReference type="InterPro" id="IPR011335">
    <property type="entry name" value="Restrct_endonuc-II-like"/>
</dbReference>
<keyword evidence="15" id="KW-1185">Reference proteome</keyword>
<evidence type="ECO:0000256" key="10">
    <source>
        <dbReference type="ARBA" id="ARBA00023204"/>
    </source>
</evidence>
<evidence type="ECO:0000256" key="8">
    <source>
        <dbReference type="ARBA" id="ARBA00022842"/>
    </source>
</evidence>
<dbReference type="Pfam" id="PF03838">
    <property type="entry name" value="RecU"/>
    <property type="match status" value="1"/>
</dbReference>
<evidence type="ECO:0000313" key="15">
    <source>
        <dbReference type="Proteomes" id="UP001449582"/>
    </source>
</evidence>
<dbReference type="SUPFAM" id="SSF52980">
    <property type="entry name" value="Restriction endonuclease-like"/>
    <property type="match status" value="1"/>
</dbReference>